<proteinExistence type="predicted"/>
<dbReference type="Proteomes" id="UP001165652">
    <property type="component" value="Unassembled WGS sequence"/>
</dbReference>
<gene>
    <name evidence="2" type="ORF">PQJ73_25780</name>
</gene>
<sequence length="70" mass="7263">MSELTRDQVVSAVHPVDDAIVAEIIATGATQADLATACAFVAREIREHEARDVPPRPGGEVVSLLDPGGA</sequence>
<dbReference type="EMBL" id="JAQQLI010000060">
    <property type="protein sequence ID" value="MDC7789106.1"/>
    <property type="molecule type" value="Genomic_DNA"/>
</dbReference>
<accession>A0ABT5JHC0</accession>
<reference evidence="2" key="1">
    <citation type="journal article" date="2023" name="Microbiol Resour">
        <title>Genome Sequences of Rhodoplanes serenus and Two Thermotolerant Strains, Rhodoplanes tepidamans and 'Rhodoplanes cryptolactis,' Further Refine the Genus.</title>
        <authorList>
            <person name="Rayyan A.A."/>
            <person name="Kyndt J.A."/>
        </authorList>
    </citation>
    <scope>NUCLEOTIDE SEQUENCE</scope>
    <source>
        <strain evidence="2">DSM 9987</strain>
    </source>
</reference>
<evidence type="ECO:0000256" key="1">
    <source>
        <dbReference type="SAM" id="MobiDB-lite"/>
    </source>
</evidence>
<evidence type="ECO:0000313" key="3">
    <source>
        <dbReference type="Proteomes" id="UP001165652"/>
    </source>
</evidence>
<comment type="caution">
    <text evidence="2">The sequence shown here is derived from an EMBL/GenBank/DDBJ whole genome shotgun (WGS) entry which is preliminary data.</text>
</comment>
<dbReference type="RefSeq" id="WP_272779934.1">
    <property type="nucleotide sequence ID" value="NZ_JAQQLI010000060.1"/>
</dbReference>
<evidence type="ECO:0000313" key="2">
    <source>
        <dbReference type="EMBL" id="MDC7789106.1"/>
    </source>
</evidence>
<reference evidence="2" key="2">
    <citation type="submission" date="2023-02" db="EMBL/GenBank/DDBJ databases">
        <authorList>
            <person name="Rayyan A."/>
            <person name="Meyer T."/>
            <person name="Kyndt J.A."/>
        </authorList>
    </citation>
    <scope>NUCLEOTIDE SEQUENCE</scope>
    <source>
        <strain evidence="2">DSM 9987</strain>
    </source>
</reference>
<feature type="non-terminal residue" evidence="2">
    <location>
        <position position="70"/>
    </location>
</feature>
<keyword evidence="3" id="KW-1185">Reference proteome</keyword>
<protein>
    <submittedName>
        <fullName evidence="2">Uncharacterized protein</fullName>
    </submittedName>
</protein>
<organism evidence="2 3">
    <name type="scientific">Rhodoplanes tepidamans</name>
    <name type="common">Rhodoplanes cryptolactis</name>
    <dbReference type="NCBI Taxonomy" id="200616"/>
    <lineage>
        <taxon>Bacteria</taxon>
        <taxon>Pseudomonadati</taxon>
        <taxon>Pseudomonadota</taxon>
        <taxon>Alphaproteobacteria</taxon>
        <taxon>Hyphomicrobiales</taxon>
        <taxon>Nitrobacteraceae</taxon>
        <taxon>Rhodoplanes</taxon>
    </lineage>
</organism>
<name>A0ABT5JHC0_RHOTP</name>
<feature type="region of interest" description="Disordered" evidence="1">
    <location>
        <begin position="50"/>
        <end position="70"/>
    </location>
</feature>